<dbReference type="AlphaFoldDB" id="A0AAJ0GPH3"/>
<evidence type="ECO:0000256" key="2">
    <source>
        <dbReference type="SAM" id="MobiDB-lite"/>
    </source>
</evidence>
<feature type="compositionally biased region" description="Pro residues" evidence="2">
    <location>
        <begin position="117"/>
        <end position="126"/>
    </location>
</feature>
<gene>
    <name evidence="3" type="ORF">B0T15DRAFT_402571</name>
</gene>
<name>A0AAJ0GPH3_9PEZI</name>
<protein>
    <submittedName>
        <fullName evidence="3">Ankyrin repeat-containing domain protein</fullName>
    </submittedName>
</protein>
<dbReference type="PROSITE" id="PS50088">
    <property type="entry name" value="ANK_REPEAT"/>
    <property type="match status" value="2"/>
</dbReference>
<organism evidence="3 4">
    <name type="scientific">Chaetomium strumarium</name>
    <dbReference type="NCBI Taxonomy" id="1170767"/>
    <lineage>
        <taxon>Eukaryota</taxon>
        <taxon>Fungi</taxon>
        <taxon>Dikarya</taxon>
        <taxon>Ascomycota</taxon>
        <taxon>Pezizomycotina</taxon>
        <taxon>Sordariomycetes</taxon>
        <taxon>Sordariomycetidae</taxon>
        <taxon>Sordariales</taxon>
        <taxon>Chaetomiaceae</taxon>
        <taxon>Chaetomium</taxon>
    </lineage>
</organism>
<dbReference type="PANTHER" id="PTHR24118">
    <property type="entry name" value="POTE ANKYRIN DOMAIN"/>
    <property type="match status" value="1"/>
</dbReference>
<dbReference type="PANTHER" id="PTHR24118:SF99">
    <property type="entry name" value="POTE ANKYRIN DOMAIN FAMILY MEMBER 3C-RELATED"/>
    <property type="match status" value="1"/>
</dbReference>
<dbReference type="PRINTS" id="PR01415">
    <property type="entry name" value="ANKYRIN"/>
</dbReference>
<dbReference type="PROSITE" id="PS50297">
    <property type="entry name" value="ANK_REP_REGION"/>
    <property type="match status" value="2"/>
</dbReference>
<dbReference type="Pfam" id="PF12796">
    <property type="entry name" value="Ank_2"/>
    <property type="match status" value="1"/>
</dbReference>
<evidence type="ECO:0000256" key="1">
    <source>
        <dbReference type="PROSITE-ProRule" id="PRU00023"/>
    </source>
</evidence>
<feature type="region of interest" description="Disordered" evidence="2">
    <location>
        <begin position="495"/>
        <end position="520"/>
    </location>
</feature>
<evidence type="ECO:0000313" key="4">
    <source>
        <dbReference type="Proteomes" id="UP001273166"/>
    </source>
</evidence>
<dbReference type="SMART" id="SM00248">
    <property type="entry name" value="ANK"/>
    <property type="match status" value="4"/>
</dbReference>
<dbReference type="SUPFAM" id="SSF48403">
    <property type="entry name" value="Ankyrin repeat"/>
    <property type="match status" value="1"/>
</dbReference>
<dbReference type="InterPro" id="IPR002110">
    <property type="entry name" value="Ankyrin_rpt"/>
</dbReference>
<dbReference type="EMBL" id="JAUDZG010000006">
    <property type="protein sequence ID" value="KAK3303773.1"/>
    <property type="molecule type" value="Genomic_DNA"/>
</dbReference>
<dbReference type="Proteomes" id="UP001273166">
    <property type="component" value="Unassembled WGS sequence"/>
</dbReference>
<dbReference type="InterPro" id="IPR036770">
    <property type="entry name" value="Ankyrin_rpt-contain_sf"/>
</dbReference>
<reference evidence="3" key="2">
    <citation type="submission" date="2023-06" db="EMBL/GenBank/DDBJ databases">
        <authorList>
            <consortium name="Lawrence Berkeley National Laboratory"/>
            <person name="Mondo S.J."/>
            <person name="Hensen N."/>
            <person name="Bonometti L."/>
            <person name="Westerberg I."/>
            <person name="Brannstrom I.O."/>
            <person name="Guillou S."/>
            <person name="Cros-Aarteil S."/>
            <person name="Calhoun S."/>
            <person name="Haridas S."/>
            <person name="Kuo A."/>
            <person name="Pangilinan J."/>
            <person name="Riley R."/>
            <person name="Labutti K."/>
            <person name="Andreopoulos B."/>
            <person name="Lipzen A."/>
            <person name="Chen C."/>
            <person name="Yanf M."/>
            <person name="Daum C."/>
            <person name="Ng V."/>
            <person name="Clum A."/>
            <person name="Steindorff A."/>
            <person name="Ohm R."/>
            <person name="Martin F."/>
            <person name="Silar P."/>
            <person name="Natvig D."/>
            <person name="Lalanne C."/>
            <person name="Gautier V."/>
            <person name="Ament-Velasquez S.L."/>
            <person name="Kruys A."/>
            <person name="Hutchinson M.I."/>
            <person name="Powell A.J."/>
            <person name="Barry K."/>
            <person name="Miller A.N."/>
            <person name="Grigoriev I.V."/>
            <person name="Debuchy R."/>
            <person name="Gladieux P."/>
            <person name="Thoren M.H."/>
            <person name="Johannesson H."/>
        </authorList>
    </citation>
    <scope>NUCLEOTIDE SEQUENCE</scope>
    <source>
        <strain evidence="3">CBS 333.67</strain>
    </source>
</reference>
<feature type="region of interest" description="Disordered" evidence="2">
    <location>
        <begin position="110"/>
        <end position="141"/>
    </location>
</feature>
<keyword evidence="4" id="KW-1185">Reference proteome</keyword>
<accession>A0AAJ0GPH3</accession>
<comment type="caution">
    <text evidence="3">The sequence shown here is derived from an EMBL/GenBank/DDBJ whole genome shotgun (WGS) entry which is preliminary data.</text>
</comment>
<dbReference type="RefSeq" id="XP_062719553.1">
    <property type="nucleotide sequence ID" value="XM_062865170.1"/>
</dbReference>
<evidence type="ECO:0000313" key="3">
    <source>
        <dbReference type="EMBL" id="KAK3303773.1"/>
    </source>
</evidence>
<proteinExistence type="predicted"/>
<keyword evidence="1" id="KW-0040">ANK repeat</keyword>
<dbReference type="Pfam" id="PF00023">
    <property type="entry name" value="Ank"/>
    <property type="match status" value="1"/>
</dbReference>
<feature type="compositionally biased region" description="Basic and acidic residues" evidence="2">
    <location>
        <begin position="502"/>
        <end position="520"/>
    </location>
</feature>
<reference evidence="3" key="1">
    <citation type="journal article" date="2023" name="Mol. Phylogenet. Evol.">
        <title>Genome-scale phylogeny and comparative genomics of the fungal order Sordariales.</title>
        <authorList>
            <person name="Hensen N."/>
            <person name="Bonometti L."/>
            <person name="Westerberg I."/>
            <person name="Brannstrom I.O."/>
            <person name="Guillou S."/>
            <person name="Cros-Aarteil S."/>
            <person name="Calhoun S."/>
            <person name="Haridas S."/>
            <person name="Kuo A."/>
            <person name="Mondo S."/>
            <person name="Pangilinan J."/>
            <person name="Riley R."/>
            <person name="LaButti K."/>
            <person name="Andreopoulos B."/>
            <person name="Lipzen A."/>
            <person name="Chen C."/>
            <person name="Yan M."/>
            <person name="Daum C."/>
            <person name="Ng V."/>
            <person name="Clum A."/>
            <person name="Steindorff A."/>
            <person name="Ohm R.A."/>
            <person name="Martin F."/>
            <person name="Silar P."/>
            <person name="Natvig D.O."/>
            <person name="Lalanne C."/>
            <person name="Gautier V."/>
            <person name="Ament-Velasquez S.L."/>
            <person name="Kruys A."/>
            <person name="Hutchinson M.I."/>
            <person name="Powell A.J."/>
            <person name="Barry K."/>
            <person name="Miller A.N."/>
            <person name="Grigoriev I.V."/>
            <person name="Debuchy R."/>
            <person name="Gladieux P."/>
            <person name="Hiltunen Thoren M."/>
            <person name="Johannesson H."/>
        </authorList>
    </citation>
    <scope>NUCLEOTIDE SEQUENCE</scope>
    <source>
        <strain evidence="3">CBS 333.67</strain>
    </source>
</reference>
<feature type="repeat" description="ANK" evidence="1">
    <location>
        <begin position="354"/>
        <end position="378"/>
    </location>
</feature>
<dbReference type="GeneID" id="87883999"/>
<sequence length="533" mass="56936">MAGIRYTTLSVRRHQAWDDSHSLDAWPIQEESLTRTSYPRTPRVQAVPKRLRKTECRQVFFSNTQSRLPSIHVHGPQCRCTQTQTSDQHQDELLAQRIASLTEKALLARTTPAPNKSKPPPPPPTAAHPHRRPRPVSVSSGMTTSLTLLSTSLNRVTRLFTTSPQPVTPPPPPSSLALQAAVAAAAAEDLCIACANLDIDKVSRYLLPTTTTTTTSSSPAALLLPANQPNHLGLNPLMATIRSRVPRGGSGAAAQREMVRFLVEVCGADVNASRVDRVTGLGESVLSMACAGGLVEVVRYLVTLGERRRGRGRGVEVEVDRRLPLLVVGGPPPCRRPSSSGISGKGKGKGLLLLGQTALHVAVLADRAECVEVLVGEGKADVDAVFDGAGFSGEGWEGYGGLRGRARSVSSRESRRLKGPRHPVSALHLAHASVACTKVLLRYGAAVDARDGYGRTPLHWAAESGHTDVARLLVEAGADVSAVLKHGPQARESLSEALGMSAKDDSESGDSTDREVSIRGDRVLMAEKEKLSR</sequence>
<feature type="repeat" description="ANK" evidence="1">
    <location>
        <begin position="453"/>
        <end position="485"/>
    </location>
</feature>
<dbReference type="Gene3D" id="1.25.40.20">
    <property type="entry name" value="Ankyrin repeat-containing domain"/>
    <property type="match status" value="2"/>
</dbReference>